<keyword evidence="1" id="KW-0812">Transmembrane</keyword>
<dbReference type="Proteomes" id="UP001157887">
    <property type="component" value="Unassembled WGS sequence"/>
</dbReference>
<dbReference type="RefSeq" id="WP_279661681.1">
    <property type="nucleotide sequence ID" value="NZ_JAOCIJ010000028.1"/>
</dbReference>
<keyword evidence="1" id="KW-1133">Transmembrane helix</keyword>
<evidence type="ECO:0000313" key="2">
    <source>
        <dbReference type="EMBL" id="MDG9785891.1"/>
    </source>
</evidence>
<gene>
    <name evidence="2" type="ORF">N7566_02545</name>
</gene>
<sequence length="309" mass="34819">MNKPEDDVVGEMAERFYVIYDGWALEHHLMDVRDLAPAMIAVNDLLSNANKALNGDKADLNLKVNASFRAGSFGMELHTVVHFLSQIRDMFASDNASAISNAWTILEIVGFVGGAGLIGLIRFLKGKKPTKIIDEDGRLKVYLSETEYYETDGKVVKLYKNRTIVGDLNKMLEPLEKDGIDSFFVSRTGDKKDADLAIDESELTYFEYQEIENDLSENITETFVQIEAAVFKDNNKWKFDNGGSPINAAILDEEFLRKIDAGELRFGKGDLLKVKLKTIQTFAHGKLKTEFQVIEVLEHKIVKQGHLEF</sequence>
<feature type="transmembrane region" description="Helical" evidence="1">
    <location>
        <begin position="102"/>
        <end position="124"/>
    </location>
</feature>
<comment type="caution">
    <text evidence="2">The sequence shown here is derived from an EMBL/GenBank/DDBJ whole genome shotgun (WGS) entry which is preliminary data.</text>
</comment>
<organism evidence="2 3">
    <name type="scientific">Acinetobacter johnsonii</name>
    <dbReference type="NCBI Taxonomy" id="40214"/>
    <lineage>
        <taxon>Bacteria</taxon>
        <taxon>Pseudomonadati</taxon>
        <taxon>Pseudomonadota</taxon>
        <taxon>Gammaproteobacteria</taxon>
        <taxon>Moraxellales</taxon>
        <taxon>Moraxellaceae</taxon>
        <taxon>Acinetobacter</taxon>
    </lineage>
</organism>
<dbReference type="EMBL" id="JAOECG010000002">
    <property type="protein sequence ID" value="MDG9785891.1"/>
    <property type="molecule type" value="Genomic_DNA"/>
</dbReference>
<evidence type="ECO:0000313" key="3">
    <source>
        <dbReference type="Proteomes" id="UP001157887"/>
    </source>
</evidence>
<dbReference type="AlphaFoldDB" id="A0AAW6RMJ4"/>
<keyword evidence="1" id="KW-0472">Membrane</keyword>
<accession>A0AAW6RMJ4</accession>
<evidence type="ECO:0000256" key="1">
    <source>
        <dbReference type="SAM" id="Phobius"/>
    </source>
</evidence>
<protein>
    <submittedName>
        <fullName evidence="2">Uncharacterized protein</fullName>
    </submittedName>
</protein>
<proteinExistence type="predicted"/>
<reference evidence="2" key="1">
    <citation type="submission" date="2022-09" db="EMBL/GenBank/DDBJ databases">
        <title>Intensive care unit water sources are persistently colonized with multi-drug resistant bacteria and are the site of extensive horizontal gene transfer of antibiotic resistance genes.</title>
        <authorList>
            <person name="Diorio-Toth L."/>
        </authorList>
    </citation>
    <scope>NUCLEOTIDE SEQUENCE</scope>
    <source>
        <strain evidence="2">GD04065</strain>
    </source>
</reference>
<name>A0AAW6RMJ4_ACIJO</name>